<dbReference type="AlphaFoldDB" id="A0A8J6B0C4"/>
<gene>
    <name evidence="1" type="ORF">J8273_1599</name>
</gene>
<proteinExistence type="predicted"/>
<evidence type="ECO:0000313" key="2">
    <source>
        <dbReference type="Proteomes" id="UP000717585"/>
    </source>
</evidence>
<dbReference type="Proteomes" id="UP000717585">
    <property type="component" value="Unassembled WGS sequence"/>
</dbReference>
<protein>
    <submittedName>
        <fullName evidence="1">Chromosome segregation protein</fullName>
    </submittedName>
</protein>
<name>A0A8J6B0C4_9EUKA</name>
<reference evidence="1" key="1">
    <citation type="submission" date="2021-05" db="EMBL/GenBank/DDBJ databases">
        <title>A free-living protist that lacks canonical eukaryotic 1 DNA replication and segregation systems.</title>
        <authorList>
            <person name="Salas-Leiva D.E."/>
            <person name="Tromer E.C."/>
            <person name="Curtis B.A."/>
            <person name="Jerlstrom-Hultqvist J."/>
            <person name="Kolisko M."/>
            <person name="Yi Z."/>
            <person name="Salas-Leiva J.S."/>
            <person name="Gallot-Lavallee L."/>
            <person name="Kops G.J.P.L."/>
            <person name="Archibald J.M."/>
            <person name="Simpson A.G.B."/>
            <person name="Roger A.J."/>
        </authorList>
    </citation>
    <scope>NUCLEOTIDE SEQUENCE</scope>
    <source>
        <strain evidence="1">BICM</strain>
    </source>
</reference>
<keyword evidence="2" id="KW-1185">Reference proteome</keyword>
<comment type="caution">
    <text evidence="1">The sequence shown here is derived from an EMBL/GenBank/DDBJ whole genome shotgun (WGS) entry which is preliminary data.</text>
</comment>
<sequence>MSLRGNQSTFGGEDWYNIQSTIRSQFEAFYATIEKQGRTVTRLQEQMGFLRAELRDKDAMIDQLARDLVEVNGRLSNTDFTVARLTEDVGKMPSAAKDEVIDALLVHVKREREARETEEAKLRERTEETWLQCKRIDSEIKDGRERDAVIRRQLAELTEWRGLYKDFKRDLEQHSVDPKELNTVLERKVDVEVLENIIDDLKAALAKKVDTITFNVAMDQAGREASYRSENQDLSDSMASARKAMAADSMAALSQQVSMLRSRVRSPGLGVSGRWTSPFSQ</sequence>
<evidence type="ECO:0000313" key="1">
    <source>
        <dbReference type="EMBL" id="KAG9396590.1"/>
    </source>
</evidence>
<accession>A0A8J6B0C4</accession>
<dbReference type="EMBL" id="JAHDYR010000005">
    <property type="protein sequence ID" value="KAG9396590.1"/>
    <property type="molecule type" value="Genomic_DNA"/>
</dbReference>
<organism evidence="1 2">
    <name type="scientific">Carpediemonas membranifera</name>
    <dbReference type="NCBI Taxonomy" id="201153"/>
    <lineage>
        <taxon>Eukaryota</taxon>
        <taxon>Metamonada</taxon>
        <taxon>Carpediemonas-like organisms</taxon>
        <taxon>Carpediemonas</taxon>
    </lineage>
</organism>